<name>A0A654TX34_MYCTX</name>
<feature type="compositionally biased region" description="Polar residues" evidence="1">
    <location>
        <begin position="1"/>
        <end position="13"/>
    </location>
</feature>
<evidence type="ECO:0000313" key="3">
    <source>
        <dbReference type="Proteomes" id="UP000046680"/>
    </source>
</evidence>
<evidence type="ECO:0000256" key="1">
    <source>
        <dbReference type="SAM" id="MobiDB-lite"/>
    </source>
</evidence>
<dbReference type="EMBL" id="CGCX01000129">
    <property type="protein sequence ID" value="CFR67883.1"/>
    <property type="molecule type" value="Genomic_DNA"/>
</dbReference>
<accession>A0A654TX34</accession>
<sequence length="123" mass="12884">MTARSRPSTSIFSRPTGRGSSAASASSVVHGTRVRSRIRIRPVSFSELKALSAATKKSTSPTASPAAVRSVRMRSCRPLAATLASNREWVPGAGSRATTGANLAQARLCMPTLAPTSRMQRSG</sequence>
<gene>
    <name evidence="2" type="ORF">ERS007657_00575</name>
</gene>
<reference evidence="2 3" key="1">
    <citation type="submission" date="2015-03" db="EMBL/GenBank/DDBJ databases">
        <authorList>
            <consortium name="Pathogen Informatics"/>
        </authorList>
    </citation>
    <scope>NUCLEOTIDE SEQUENCE [LARGE SCALE GENOMIC DNA]</scope>
    <source>
        <strain evidence="2 3">C09601061</strain>
    </source>
</reference>
<dbReference type="Proteomes" id="UP000046680">
    <property type="component" value="Unassembled WGS sequence"/>
</dbReference>
<protein>
    <submittedName>
        <fullName evidence="2">Uncharacterized protein</fullName>
    </submittedName>
</protein>
<evidence type="ECO:0000313" key="2">
    <source>
        <dbReference type="EMBL" id="CFR67883.1"/>
    </source>
</evidence>
<dbReference type="AlphaFoldDB" id="A0A654TX34"/>
<organism evidence="2 3">
    <name type="scientific">Mycobacterium tuberculosis</name>
    <dbReference type="NCBI Taxonomy" id="1773"/>
    <lineage>
        <taxon>Bacteria</taxon>
        <taxon>Bacillati</taxon>
        <taxon>Actinomycetota</taxon>
        <taxon>Actinomycetes</taxon>
        <taxon>Mycobacteriales</taxon>
        <taxon>Mycobacteriaceae</taxon>
        <taxon>Mycobacterium</taxon>
        <taxon>Mycobacterium tuberculosis complex</taxon>
    </lineage>
</organism>
<proteinExistence type="predicted"/>
<feature type="region of interest" description="Disordered" evidence="1">
    <location>
        <begin position="1"/>
        <end position="32"/>
    </location>
</feature>